<feature type="region of interest" description="Disordered" evidence="1">
    <location>
        <begin position="328"/>
        <end position="348"/>
    </location>
</feature>
<evidence type="ECO:0000259" key="4">
    <source>
        <dbReference type="Pfam" id="PF11887"/>
    </source>
</evidence>
<evidence type="ECO:0000256" key="1">
    <source>
        <dbReference type="SAM" id="MobiDB-lite"/>
    </source>
</evidence>
<organism evidence="5 6">
    <name type="scientific">Nocardioides antri</name>
    <dbReference type="NCBI Taxonomy" id="2607659"/>
    <lineage>
        <taxon>Bacteria</taxon>
        <taxon>Bacillati</taxon>
        <taxon>Actinomycetota</taxon>
        <taxon>Actinomycetes</taxon>
        <taxon>Propionibacteriales</taxon>
        <taxon>Nocardioidaceae</taxon>
        <taxon>Nocardioides</taxon>
    </lineage>
</organism>
<dbReference type="InterPro" id="IPR003399">
    <property type="entry name" value="Mce/MlaD"/>
</dbReference>
<dbReference type="RefSeq" id="WP_149750265.1">
    <property type="nucleotide sequence ID" value="NZ_VUJW01000003.1"/>
</dbReference>
<dbReference type="AlphaFoldDB" id="A0A5B1M5Q8"/>
<dbReference type="GO" id="GO:0005576">
    <property type="term" value="C:extracellular region"/>
    <property type="evidence" value="ECO:0007669"/>
    <property type="project" value="TreeGrafter"/>
</dbReference>
<keyword evidence="2" id="KW-1133">Transmembrane helix</keyword>
<evidence type="ECO:0000259" key="3">
    <source>
        <dbReference type="Pfam" id="PF02470"/>
    </source>
</evidence>
<feature type="domain" description="Mce/MlaD" evidence="3">
    <location>
        <begin position="43"/>
        <end position="118"/>
    </location>
</feature>
<dbReference type="Pfam" id="PF02470">
    <property type="entry name" value="MlaD"/>
    <property type="match status" value="1"/>
</dbReference>
<evidence type="ECO:0000313" key="6">
    <source>
        <dbReference type="Proteomes" id="UP000324351"/>
    </source>
</evidence>
<feature type="region of interest" description="Disordered" evidence="1">
    <location>
        <begin position="372"/>
        <end position="401"/>
    </location>
</feature>
<dbReference type="PANTHER" id="PTHR33371:SF19">
    <property type="entry name" value="MCE-FAMILY PROTEIN MCE4A"/>
    <property type="match status" value="1"/>
</dbReference>
<evidence type="ECO:0000313" key="5">
    <source>
        <dbReference type="EMBL" id="KAA1427818.1"/>
    </source>
</evidence>
<gene>
    <name evidence="5" type="ORF">F0U47_10355</name>
</gene>
<keyword evidence="2" id="KW-0812">Transmembrane</keyword>
<dbReference type="PANTHER" id="PTHR33371">
    <property type="entry name" value="INTERMEMBRANE PHOSPHOLIPID TRANSPORT SYSTEM BINDING PROTEIN MLAD-RELATED"/>
    <property type="match status" value="1"/>
</dbReference>
<feature type="domain" description="Mammalian cell entry C-terminal" evidence="4">
    <location>
        <begin position="126"/>
        <end position="336"/>
    </location>
</feature>
<dbReference type="Pfam" id="PF11887">
    <property type="entry name" value="Mce4_CUP1"/>
    <property type="match status" value="1"/>
</dbReference>
<proteinExistence type="predicted"/>
<dbReference type="EMBL" id="VUJW01000003">
    <property type="protein sequence ID" value="KAA1427818.1"/>
    <property type="molecule type" value="Genomic_DNA"/>
</dbReference>
<dbReference type="NCBIfam" id="TIGR00996">
    <property type="entry name" value="Mtu_fam_mce"/>
    <property type="match status" value="1"/>
</dbReference>
<comment type="caution">
    <text evidence="5">The sequence shown here is derived from an EMBL/GenBank/DDBJ whole genome shotgun (WGS) entry which is preliminary data.</text>
</comment>
<dbReference type="InterPro" id="IPR052336">
    <property type="entry name" value="MlaD_Phospholipid_Transporter"/>
</dbReference>
<keyword evidence="2" id="KW-0472">Membrane</keyword>
<sequence length="450" mass="48569">MTRAMLRDHRKPILGLVYLLVVGLLIVGSIAIYAKALPWQHATRVTVVAGRVGLELNPHSDVKLQGMRVGEVREISSDGKTATVELALDDDKLELIPANIDAAIVPKTLFGEKYVDLRVPDDPVSERLSEGGVIRQSRTSVEIGQLFARVVPLLRSLRPDQLSMVLGSLADAVDGRGAQIGRTLNQLSDYLTAMSPSLDTLGHDLHQLAKTVEVYADSAPEIVGLLESSAHISRDLLLGEQQQFEHFLRDLGAMSERAEGVLARNSERLVVLSGSARRILALLDEYAAALPCTISGLRTFETLMNQVVGTQGPYLNVRIEMEVNREPYRYPDDLPTNPGSDAHNSNLPPEVPSWAPHCPQFSAEVKSLRNPGLYSQPMYGGAPQHSSAEQDGSADARHSGASVNAMVADARDALSRAAAARLLNIPQESVPPYAGLIIGPMLSDGEVSAP</sequence>
<dbReference type="InterPro" id="IPR024516">
    <property type="entry name" value="Mce_C"/>
</dbReference>
<name>A0A5B1M5Q8_9ACTN</name>
<dbReference type="InterPro" id="IPR005693">
    <property type="entry name" value="Mce"/>
</dbReference>
<feature type="transmembrane region" description="Helical" evidence="2">
    <location>
        <begin position="12"/>
        <end position="34"/>
    </location>
</feature>
<protein>
    <submittedName>
        <fullName evidence="5">MCE family protein</fullName>
    </submittedName>
</protein>
<feature type="compositionally biased region" description="Polar residues" evidence="1">
    <location>
        <begin position="337"/>
        <end position="347"/>
    </location>
</feature>
<evidence type="ECO:0000256" key="2">
    <source>
        <dbReference type="SAM" id="Phobius"/>
    </source>
</evidence>
<keyword evidence="6" id="KW-1185">Reference proteome</keyword>
<reference evidence="5 6" key="1">
    <citation type="submission" date="2019-09" db="EMBL/GenBank/DDBJ databases">
        <title>Nocardioides panacisoli sp. nov., isolated from the soil of a ginseng field.</title>
        <authorList>
            <person name="Cho C."/>
        </authorList>
    </citation>
    <scope>NUCLEOTIDE SEQUENCE [LARGE SCALE GENOMIC DNA]</scope>
    <source>
        <strain evidence="5 6">BN140041</strain>
    </source>
</reference>
<accession>A0A5B1M5Q8</accession>
<dbReference type="Proteomes" id="UP000324351">
    <property type="component" value="Unassembled WGS sequence"/>
</dbReference>
<reference evidence="5 6" key="2">
    <citation type="submission" date="2019-09" db="EMBL/GenBank/DDBJ databases">
        <authorList>
            <person name="Jin C."/>
        </authorList>
    </citation>
    <scope>NUCLEOTIDE SEQUENCE [LARGE SCALE GENOMIC DNA]</scope>
    <source>
        <strain evidence="5 6">BN140041</strain>
    </source>
</reference>
<dbReference type="GO" id="GO:0051701">
    <property type="term" value="P:biological process involved in interaction with host"/>
    <property type="evidence" value="ECO:0007669"/>
    <property type="project" value="TreeGrafter"/>
</dbReference>